<proteinExistence type="predicted"/>
<name>A0A0E9R0Z7_ANGAN</name>
<accession>A0A0E9R0Z7</accession>
<reference evidence="1" key="2">
    <citation type="journal article" date="2015" name="Fish Shellfish Immunol.">
        <title>Early steps in the European eel (Anguilla anguilla)-Vibrio vulnificus interaction in the gills: Role of the RtxA13 toxin.</title>
        <authorList>
            <person name="Callol A."/>
            <person name="Pajuelo D."/>
            <person name="Ebbesson L."/>
            <person name="Teles M."/>
            <person name="MacKenzie S."/>
            <person name="Amaro C."/>
        </authorList>
    </citation>
    <scope>NUCLEOTIDE SEQUENCE</scope>
</reference>
<dbReference type="EMBL" id="GBXM01085736">
    <property type="protein sequence ID" value="JAH22841.1"/>
    <property type="molecule type" value="Transcribed_RNA"/>
</dbReference>
<organism evidence="1">
    <name type="scientific">Anguilla anguilla</name>
    <name type="common">European freshwater eel</name>
    <name type="synonym">Muraena anguilla</name>
    <dbReference type="NCBI Taxonomy" id="7936"/>
    <lineage>
        <taxon>Eukaryota</taxon>
        <taxon>Metazoa</taxon>
        <taxon>Chordata</taxon>
        <taxon>Craniata</taxon>
        <taxon>Vertebrata</taxon>
        <taxon>Euteleostomi</taxon>
        <taxon>Actinopterygii</taxon>
        <taxon>Neopterygii</taxon>
        <taxon>Teleostei</taxon>
        <taxon>Anguilliformes</taxon>
        <taxon>Anguillidae</taxon>
        <taxon>Anguilla</taxon>
    </lineage>
</organism>
<protein>
    <submittedName>
        <fullName evidence="1">Uncharacterized protein</fullName>
    </submittedName>
</protein>
<sequence length="13" mass="1377">MASPSKVSSQNKI</sequence>
<evidence type="ECO:0000313" key="1">
    <source>
        <dbReference type="EMBL" id="JAH22841.1"/>
    </source>
</evidence>
<reference evidence="1" key="1">
    <citation type="submission" date="2014-11" db="EMBL/GenBank/DDBJ databases">
        <authorList>
            <person name="Amaro Gonzalez C."/>
        </authorList>
    </citation>
    <scope>NUCLEOTIDE SEQUENCE</scope>
</reference>